<dbReference type="GO" id="GO:0004631">
    <property type="term" value="F:phosphomevalonate kinase activity"/>
    <property type="evidence" value="ECO:0007669"/>
    <property type="project" value="UniProtKB-EC"/>
</dbReference>
<dbReference type="SUPFAM" id="SSF54211">
    <property type="entry name" value="Ribosomal protein S5 domain 2-like"/>
    <property type="match status" value="1"/>
</dbReference>
<keyword evidence="6" id="KW-0067">ATP-binding</keyword>
<dbReference type="GO" id="GO:0005777">
    <property type="term" value="C:peroxisome"/>
    <property type="evidence" value="ECO:0007669"/>
    <property type="project" value="TreeGrafter"/>
</dbReference>
<keyword evidence="7" id="KW-0472">Membrane</keyword>
<dbReference type="GO" id="GO:0005524">
    <property type="term" value="F:ATP binding"/>
    <property type="evidence" value="ECO:0007669"/>
    <property type="project" value="UniProtKB-KW"/>
</dbReference>
<keyword evidence="9" id="KW-1185">Reference proteome</keyword>
<dbReference type="GO" id="GO:0019287">
    <property type="term" value="P:isopentenyl diphosphate biosynthetic process, mevalonate pathway"/>
    <property type="evidence" value="ECO:0007669"/>
    <property type="project" value="TreeGrafter"/>
</dbReference>
<evidence type="ECO:0000256" key="5">
    <source>
        <dbReference type="ARBA" id="ARBA00022777"/>
    </source>
</evidence>
<dbReference type="PANTHER" id="PTHR31814:SF2">
    <property type="entry name" value="PHOSPHOMEVALONATE KINASE"/>
    <property type="match status" value="1"/>
</dbReference>
<organism evidence="8 9">
    <name type="scientific">Boothiomyces macroporosus</name>
    <dbReference type="NCBI Taxonomy" id="261099"/>
    <lineage>
        <taxon>Eukaryota</taxon>
        <taxon>Fungi</taxon>
        <taxon>Fungi incertae sedis</taxon>
        <taxon>Chytridiomycota</taxon>
        <taxon>Chytridiomycota incertae sedis</taxon>
        <taxon>Chytridiomycetes</taxon>
        <taxon>Rhizophydiales</taxon>
        <taxon>Terramycetaceae</taxon>
        <taxon>Boothiomyces</taxon>
    </lineage>
</organism>
<dbReference type="PANTHER" id="PTHR31814">
    <property type="match status" value="1"/>
</dbReference>
<gene>
    <name evidence="8" type="primary">ERG8</name>
    <name evidence="8" type="ORF">HK103_003129</name>
</gene>
<evidence type="ECO:0000256" key="3">
    <source>
        <dbReference type="ARBA" id="ARBA00022679"/>
    </source>
</evidence>
<dbReference type="EC" id="2.7.4.2" evidence="2"/>
<evidence type="ECO:0000313" key="9">
    <source>
        <dbReference type="Proteomes" id="UP001210925"/>
    </source>
</evidence>
<comment type="caution">
    <text evidence="8">The sequence shown here is derived from an EMBL/GenBank/DDBJ whole genome shotgun (WGS) entry which is preliminary data.</text>
</comment>
<reference evidence="8" key="1">
    <citation type="submission" date="2020-05" db="EMBL/GenBank/DDBJ databases">
        <title>Phylogenomic resolution of chytrid fungi.</title>
        <authorList>
            <person name="Stajich J.E."/>
            <person name="Amses K."/>
            <person name="Simmons R."/>
            <person name="Seto K."/>
            <person name="Myers J."/>
            <person name="Bonds A."/>
            <person name="Quandt C.A."/>
            <person name="Barry K."/>
            <person name="Liu P."/>
            <person name="Grigoriev I."/>
            <person name="Longcore J.E."/>
            <person name="James T.Y."/>
        </authorList>
    </citation>
    <scope>NUCLEOTIDE SEQUENCE</scope>
    <source>
        <strain evidence="8">PLAUS21</strain>
    </source>
</reference>
<dbReference type="GO" id="GO:0010142">
    <property type="term" value="P:farnesyl diphosphate biosynthetic process, mevalonate pathway"/>
    <property type="evidence" value="ECO:0007669"/>
    <property type="project" value="TreeGrafter"/>
</dbReference>
<evidence type="ECO:0000256" key="2">
    <source>
        <dbReference type="ARBA" id="ARBA00012958"/>
    </source>
</evidence>
<keyword evidence="7" id="KW-1133">Transmembrane helix</keyword>
<proteinExistence type="predicted"/>
<keyword evidence="4" id="KW-0547">Nucleotide-binding</keyword>
<evidence type="ECO:0000256" key="4">
    <source>
        <dbReference type="ARBA" id="ARBA00022741"/>
    </source>
</evidence>
<name>A0AAD5Y6K3_9FUNG</name>
<keyword evidence="3" id="KW-0808">Transferase</keyword>
<accession>A0AAD5Y6K3</accession>
<evidence type="ECO:0000256" key="6">
    <source>
        <dbReference type="ARBA" id="ARBA00022840"/>
    </source>
</evidence>
<dbReference type="Gene3D" id="3.30.230.10">
    <property type="match status" value="1"/>
</dbReference>
<feature type="transmembrane region" description="Helical" evidence="7">
    <location>
        <begin position="167"/>
        <end position="190"/>
    </location>
</feature>
<dbReference type="InterPro" id="IPR014721">
    <property type="entry name" value="Ribsml_uS5_D2-typ_fold_subgr"/>
</dbReference>
<evidence type="ECO:0000256" key="1">
    <source>
        <dbReference type="ARBA" id="ARBA00005017"/>
    </source>
</evidence>
<keyword evidence="5 8" id="KW-0418">Kinase</keyword>
<evidence type="ECO:0000256" key="7">
    <source>
        <dbReference type="SAM" id="Phobius"/>
    </source>
</evidence>
<evidence type="ECO:0000313" key="8">
    <source>
        <dbReference type="EMBL" id="KAJ3258988.1"/>
    </source>
</evidence>
<sequence length="230" mass="25619">MKKIFFESMTINPKVICSAPGKVLICGGYLVLDQAYNGIVCALDSRFHVELEEVPTTFETIDLEIVSPQFTDGLWIYKFDLKNGHLSTTGNNTFLQTVLNHALKYISAKQTLRPSNIKITVNADNDFYSQLEYLKDRNLPATLNSLKDIPKFNAANCSISKVHKTGLGSSAALVAALVSALLLHFGIASVSGNKIKEQSLQIIEQLAQCNYFLIRLPLSSARENWKRVRH</sequence>
<dbReference type="InterPro" id="IPR035102">
    <property type="entry name" value="Phosphomevalonate_kinase"/>
</dbReference>
<dbReference type="EMBL" id="JADGKB010000022">
    <property type="protein sequence ID" value="KAJ3258988.1"/>
    <property type="molecule type" value="Genomic_DNA"/>
</dbReference>
<dbReference type="Proteomes" id="UP001210925">
    <property type="component" value="Unassembled WGS sequence"/>
</dbReference>
<keyword evidence="7" id="KW-0812">Transmembrane</keyword>
<dbReference type="InterPro" id="IPR020568">
    <property type="entry name" value="Ribosomal_Su5_D2-typ_SF"/>
</dbReference>
<protein>
    <recommendedName>
        <fullName evidence="2">phosphomevalonate kinase</fullName>
        <ecNumber evidence="2">2.7.4.2</ecNumber>
    </recommendedName>
</protein>
<comment type="pathway">
    <text evidence="1">Isoprenoid biosynthesis; isopentenyl diphosphate biosynthesis via mevalonate pathway; isopentenyl diphosphate from (R)-mevalonate: step 2/3.</text>
</comment>
<dbReference type="AlphaFoldDB" id="A0AAD5Y6K3"/>